<dbReference type="InterPro" id="IPR029058">
    <property type="entry name" value="AB_hydrolase_fold"/>
</dbReference>
<sequence length="686" mass="74325">MRHPDPYPFPTVREDLRIPLPDGTRLHARVWRPVSDTPVPALLEYLPDRLGDRTAQRDAERHPWYAGHGYASVRVDARGYGSSDGLPALAAGDPPGEPFGEPSGELESADGLAVIAWLAAQPWCTGRVGLLGLGEGAAGSLRLAEFAPPALGAVVAVCPVEGPYAPDSRHLGGALPAADLHARSAAALALAALPPDPRDVGDDWRPRWRERLAAIEPPVHARLAHPARDAAAERNGPAKRPGIRAAVLAVGGWADPGRDAVLDLIERLDAPVRGLIGPWPHQYPDQGRPPGPAIGFLQETLRWWDHWLKDRDTGVLAEPALRCWMNESVPPATSYVNRPGRWIGDDGWPSPDVREVHYGLDEALRTAGTPSDDRFVPVRSPQHTGVDAGPFRPRGGAADLPPDQRGEDGRSVCFDSGPLPEPVEVLGAAGLRLRLRSRGRRGQVAARLCDVAPDGASTLVTRGVLDLTAHQDGDRVVEWRPGTVEDVDLELAAVAHAFPAGHRIRLALSSAYWPWVWPQPDSGGFEVDPGRSVLTLPVRHLAADAGSAPISFDEPEQAAELAVQELEPLTARPERQVVHDVAAGEWRLEVDPGSGARTHPDGLVEEEHAVEAYAIRGDDPLSARARADRTVRLERPEIGWDVTVQTRSEITCDAGHFTTRDHLRALEGGDVLFERHWERRFPRSAT</sequence>
<evidence type="ECO:0000256" key="2">
    <source>
        <dbReference type="SAM" id="MobiDB-lite"/>
    </source>
</evidence>
<keyword evidence="1 4" id="KW-0378">Hydrolase</keyword>
<feature type="region of interest" description="Disordered" evidence="2">
    <location>
        <begin position="85"/>
        <end position="105"/>
    </location>
</feature>
<proteinExistence type="predicted"/>
<feature type="region of interest" description="Disordered" evidence="2">
    <location>
        <begin position="369"/>
        <end position="408"/>
    </location>
</feature>
<dbReference type="InterPro" id="IPR000383">
    <property type="entry name" value="Xaa-Pro-like_dom"/>
</dbReference>
<dbReference type="InterPro" id="IPR008979">
    <property type="entry name" value="Galactose-bd-like_sf"/>
</dbReference>
<gene>
    <name evidence="4" type="ORF">ACFPZF_20310</name>
</gene>
<dbReference type="InterPro" id="IPR013736">
    <property type="entry name" value="Xaa-Pro_dipept_C"/>
</dbReference>
<evidence type="ECO:0000256" key="1">
    <source>
        <dbReference type="ARBA" id="ARBA00022801"/>
    </source>
</evidence>
<dbReference type="NCBIfam" id="TIGR00976">
    <property type="entry name" value="CocE_NonD"/>
    <property type="match status" value="1"/>
</dbReference>
<dbReference type="SUPFAM" id="SSF53474">
    <property type="entry name" value="alpha/beta-Hydrolases"/>
    <property type="match status" value="1"/>
</dbReference>
<accession>A0ABW0VGP6</accession>
<dbReference type="InterPro" id="IPR050585">
    <property type="entry name" value="Xaa-Pro_dipeptidyl-ppase/CocE"/>
</dbReference>
<dbReference type="Gene3D" id="3.40.50.1820">
    <property type="entry name" value="alpha/beta hydrolase"/>
    <property type="match status" value="2"/>
</dbReference>
<dbReference type="PANTHER" id="PTHR43056:SF10">
    <property type="entry name" value="COCE_NOND FAMILY, PUTATIVE (AFU_ORTHOLOGUE AFUA_7G00600)-RELATED"/>
    <property type="match status" value="1"/>
</dbReference>
<evidence type="ECO:0000313" key="4">
    <source>
        <dbReference type="EMBL" id="MFC5643691.1"/>
    </source>
</evidence>
<dbReference type="Proteomes" id="UP001596066">
    <property type="component" value="Unassembled WGS sequence"/>
</dbReference>
<organism evidence="4 5">
    <name type="scientific">Kitasatospora cinereorecta</name>
    <dbReference type="NCBI Taxonomy" id="285560"/>
    <lineage>
        <taxon>Bacteria</taxon>
        <taxon>Bacillati</taxon>
        <taxon>Actinomycetota</taxon>
        <taxon>Actinomycetes</taxon>
        <taxon>Kitasatosporales</taxon>
        <taxon>Streptomycetaceae</taxon>
        <taxon>Kitasatospora</taxon>
    </lineage>
</organism>
<dbReference type="SMART" id="SM00939">
    <property type="entry name" value="PepX_C"/>
    <property type="match status" value="1"/>
</dbReference>
<keyword evidence="5" id="KW-1185">Reference proteome</keyword>
<dbReference type="Pfam" id="PF02129">
    <property type="entry name" value="Peptidase_S15"/>
    <property type="match status" value="1"/>
</dbReference>
<reference evidence="5" key="1">
    <citation type="journal article" date="2019" name="Int. J. Syst. Evol. Microbiol.">
        <title>The Global Catalogue of Microorganisms (GCM) 10K type strain sequencing project: providing services to taxonomists for standard genome sequencing and annotation.</title>
        <authorList>
            <consortium name="The Broad Institute Genomics Platform"/>
            <consortium name="The Broad Institute Genome Sequencing Center for Infectious Disease"/>
            <person name="Wu L."/>
            <person name="Ma J."/>
        </authorList>
    </citation>
    <scope>NUCLEOTIDE SEQUENCE [LARGE SCALE GENOMIC DNA]</scope>
    <source>
        <strain evidence="5">CGMCC 4.1622</strain>
    </source>
</reference>
<dbReference type="InterPro" id="IPR005674">
    <property type="entry name" value="CocE/Ser_esterase"/>
</dbReference>
<dbReference type="Gene3D" id="2.60.120.260">
    <property type="entry name" value="Galactose-binding domain-like"/>
    <property type="match status" value="1"/>
</dbReference>
<name>A0ABW0VGP6_9ACTN</name>
<dbReference type="SUPFAM" id="SSF49785">
    <property type="entry name" value="Galactose-binding domain-like"/>
    <property type="match status" value="1"/>
</dbReference>
<feature type="domain" description="Xaa-Pro dipeptidyl-peptidase C-terminal" evidence="3">
    <location>
        <begin position="301"/>
        <end position="550"/>
    </location>
</feature>
<feature type="compositionally biased region" description="Low complexity" evidence="2">
    <location>
        <begin position="92"/>
        <end position="105"/>
    </location>
</feature>
<dbReference type="RefSeq" id="WP_346145181.1">
    <property type="nucleotide sequence ID" value="NZ_BAAAUA010000020.1"/>
</dbReference>
<evidence type="ECO:0000259" key="3">
    <source>
        <dbReference type="SMART" id="SM00939"/>
    </source>
</evidence>
<dbReference type="EMBL" id="JBHSOC010000035">
    <property type="protein sequence ID" value="MFC5643691.1"/>
    <property type="molecule type" value="Genomic_DNA"/>
</dbReference>
<dbReference type="PANTHER" id="PTHR43056">
    <property type="entry name" value="PEPTIDASE S9 PROLYL OLIGOPEPTIDASE"/>
    <property type="match status" value="1"/>
</dbReference>
<protein>
    <submittedName>
        <fullName evidence="4">CocE/NonD family hydrolase</fullName>
    </submittedName>
</protein>
<dbReference type="GO" id="GO:0016787">
    <property type="term" value="F:hydrolase activity"/>
    <property type="evidence" value="ECO:0007669"/>
    <property type="project" value="UniProtKB-KW"/>
</dbReference>
<comment type="caution">
    <text evidence="4">The sequence shown here is derived from an EMBL/GenBank/DDBJ whole genome shotgun (WGS) entry which is preliminary data.</text>
</comment>
<evidence type="ECO:0000313" key="5">
    <source>
        <dbReference type="Proteomes" id="UP001596066"/>
    </source>
</evidence>
<dbReference type="Pfam" id="PF08530">
    <property type="entry name" value="PepX_C"/>
    <property type="match status" value="1"/>
</dbReference>